<dbReference type="HOGENOM" id="CLU_007550_2_0_1"/>
<dbReference type="VEuPathDB" id="VectorBase:ADAR2_005116"/>
<evidence type="ECO:0000313" key="6">
    <source>
        <dbReference type="EnsemblMetazoa" id="ADAC003123-PA"/>
    </source>
</evidence>
<organism evidence="5">
    <name type="scientific">Anopheles darlingi</name>
    <name type="common">Mosquito</name>
    <dbReference type="NCBI Taxonomy" id="43151"/>
    <lineage>
        <taxon>Eukaryota</taxon>
        <taxon>Metazoa</taxon>
        <taxon>Ecdysozoa</taxon>
        <taxon>Arthropoda</taxon>
        <taxon>Hexapoda</taxon>
        <taxon>Insecta</taxon>
        <taxon>Pterygota</taxon>
        <taxon>Neoptera</taxon>
        <taxon>Endopterygota</taxon>
        <taxon>Diptera</taxon>
        <taxon>Nematocera</taxon>
        <taxon>Culicoidea</taxon>
        <taxon>Culicidae</taxon>
        <taxon>Anophelinae</taxon>
        <taxon>Anopheles</taxon>
    </lineage>
</organism>
<proteinExistence type="inferred from homology"/>
<evidence type="ECO:0000256" key="2">
    <source>
        <dbReference type="ARBA" id="ARBA00009265"/>
    </source>
</evidence>
<dbReference type="GO" id="GO:0071013">
    <property type="term" value="C:catalytic step 2 spliceosome"/>
    <property type="evidence" value="ECO:0007669"/>
    <property type="project" value="TreeGrafter"/>
</dbReference>
<evidence type="ECO:0000313" key="7">
    <source>
        <dbReference type="Proteomes" id="UP000000673"/>
    </source>
</evidence>
<sequence>MSLFPAYGSNDEPAKSETVGKPCELAWLTNQSFIPFTLNNEPEEEQQDTVDAVADTSPYRDDPAHHQTNKESKKRKRKEKKKHKKKQSKRTNRDGNSSGSSSSASESEQTVASVQPPVRISETDYYTDVDALRIYLTVEKLHRPACPRYRLSTTKPLGTPAGHRGTVDERYKRYYRVHRKARENRVGGAEKTQSEISEQEERMERSLRTEETAEKWIELIRFRQANPLPNLDNYQNHKRELAMIERARHRLPGDAVLLDLYLEAIVRVHPTDEVLELVRRAIAKDETNVQLWRALIRNKQCSMAQCIVPDVLRLYESSTRALFMARRSDETMLQLFKNCATFCRQAGLCEQMFGMVQLTLSMNVSGRFGGGGGGVGGDGLFGSPEHYHQLLDYEEVILRSGLPMNEIWLRIETLRTAFHYLPFGGGQQLLSDPQRIVLNEDVVGFIYPLINKSYSFELTLIVLRLMKYPFVNARHFEAADCFQVEPFEMDYPEQLLPLLLDVSRNRTYDRELHRFIKGLQVSPSYLNTNLAHEQYLTMVQQFLTLAIDHFEGEQSALLLMLYLQLERTLVCWEKASTAASNFDEQKAKLIRGRVKTLLKHTHTSNQNNLLVYAEYGLLEYELTGLEGGAAACRKIFDTSVQVHCANAEHQSTLEEKDEQRHALFSLVLTMVELLLLNGHTTEAVHTLTKLVLSPSEVTFRSAGEEPLLPSNTSKLSALQKLNDQVNLAVRRETDLGSTAPTVEQYFRPTPLITSLKAYVFYLTLIRTEGFKEAVRQLETLLFLFNEPTNPRHRFLREQIYELYMQLCNSRVCGWKVNTERPASGESTRQLLDIVDRTLEDFPSNLYALRSIVFNESVPWFQLRRLLGKHLSPKAVLLMVIGARFRANADNAVTPGETDPYKQRILNLLADAVKSPSILALHQNALLWRLYLRELFDQPNARPGYSVLEHCRRVLYAALEACPWNKALYLDGASVAPQELSALLDLMMEKQIRVHAIPEELAILRNE</sequence>
<keyword evidence="7" id="KW-1185">Reference proteome</keyword>
<gene>
    <name evidence="5" type="ORF">AND_003123</name>
</gene>
<dbReference type="PANTHER" id="PTHR13471">
    <property type="entry name" value="TETRATRICOPEPTIDE-LIKE HELICAL"/>
    <property type="match status" value="1"/>
</dbReference>
<dbReference type="FunCoup" id="W5JQS7">
    <property type="interactions" value="924"/>
</dbReference>
<dbReference type="EMBL" id="ADMH02000766">
    <property type="protein sequence ID" value="ETN65109.1"/>
    <property type="molecule type" value="Genomic_DNA"/>
</dbReference>
<evidence type="ECO:0008006" key="8">
    <source>
        <dbReference type="Google" id="ProtNLM"/>
    </source>
</evidence>
<evidence type="ECO:0000313" key="5">
    <source>
        <dbReference type="EMBL" id="ETN65109.1"/>
    </source>
</evidence>
<dbReference type="PANTHER" id="PTHR13471:SF0">
    <property type="entry name" value="NUCLEAR EXOSOME REGULATOR NRDE2"/>
    <property type="match status" value="1"/>
</dbReference>
<dbReference type="Pfam" id="PF08424">
    <property type="entry name" value="NRDE-2"/>
    <property type="match status" value="1"/>
</dbReference>
<dbReference type="InterPro" id="IPR013633">
    <property type="entry name" value="NRDE-2"/>
</dbReference>
<feature type="region of interest" description="Disordered" evidence="4">
    <location>
        <begin position="36"/>
        <end position="116"/>
    </location>
</feature>
<comment type="subcellular location">
    <subcellularLocation>
        <location evidence="1">Nucleus</location>
    </subcellularLocation>
</comment>
<reference evidence="5 7" key="1">
    <citation type="journal article" date="2010" name="BMC Genomics">
        <title>Combination of measures distinguishes pre-miRNAs from other stem-loops in the genome of the newly sequenced Anopheles darlingi.</title>
        <authorList>
            <person name="Mendes N.D."/>
            <person name="Freitas A.T."/>
            <person name="Vasconcelos A.T."/>
            <person name="Sagot M.F."/>
        </authorList>
    </citation>
    <scope>NUCLEOTIDE SEQUENCE</scope>
</reference>
<feature type="compositionally biased region" description="Basic and acidic residues" evidence="4">
    <location>
        <begin position="58"/>
        <end position="71"/>
    </location>
</feature>
<reference evidence="5" key="3">
    <citation type="journal article" date="2013" name="Nucleic Acids Res.">
        <title>The genome of Anopheles darlingi, the main neotropical malaria vector.</title>
        <authorList>
            <person name="Marinotti O."/>
            <person name="Cerqueira G.C."/>
            <person name="de Almeida L.G."/>
            <person name="Ferro M.I."/>
            <person name="Loreto E.L."/>
            <person name="Zaha A."/>
            <person name="Teixeira S.M."/>
            <person name="Wespiser A.R."/>
            <person name="Almeida E Silva A."/>
            <person name="Schlindwein A.D."/>
            <person name="Pacheco A.C."/>
            <person name="Silva A.L."/>
            <person name="Graveley B.R."/>
            <person name="Walenz B.P."/>
            <person name="Lima Bde A."/>
            <person name="Ribeiro C.A."/>
            <person name="Nunes-Silva C.G."/>
            <person name="de Carvalho C.R."/>
            <person name="Soares C.M."/>
            <person name="de Menezes C.B."/>
            <person name="Matiolli C."/>
            <person name="Caffrey D."/>
            <person name="Araujo D.A."/>
            <person name="de Oliveira D.M."/>
            <person name="Golenbock D."/>
            <person name="Grisard E.C."/>
            <person name="Fantinatti-Garboggini F."/>
            <person name="de Carvalho F.M."/>
            <person name="Barcellos F.G."/>
            <person name="Prosdocimi F."/>
            <person name="May G."/>
            <person name="Azevedo Junior G.M."/>
            <person name="Guimaraes G.M."/>
            <person name="Goldman G.H."/>
            <person name="Padilha I.Q."/>
            <person name="Batista Jda S."/>
            <person name="Ferro J.A."/>
            <person name="Ribeiro J.M."/>
            <person name="Fietto J.L."/>
            <person name="Dabbas K.M."/>
            <person name="Cerdeira L."/>
            <person name="Agnez-Lima L.F."/>
            <person name="Brocchi M."/>
            <person name="de Carvalho M.O."/>
            <person name="Teixeira Mde M."/>
            <person name="Diniz Maia Mde M."/>
            <person name="Goldman M.H."/>
            <person name="Cruz Schneider M.P."/>
            <person name="Felipe M.S."/>
            <person name="Hungria M."/>
            <person name="Nicolas M.F."/>
            <person name="Pereira M."/>
            <person name="Montes M.A."/>
            <person name="Cantao M.E."/>
            <person name="Vincentz M."/>
            <person name="Rafael M.S."/>
            <person name="Silverman N."/>
            <person name="Stoco P.H."/>
            <person name="Souza R.C."/>
            <person name="Vicentini R."/>
            <person name="Gazzinelli R.T."/>
            <person name="Neves Rde O."/>
            <person name="Silva R."/>
            <person name="Astolfi-Filho S."/>
            <person name="Maciel T.E."/>
            <person name="Urmenyi T.P."/>
            <person name="Tadei W.P."/>
            <person name="Camargo E.P."/>
            <person name="de Vasconcelos A.T."/>
        </authorList>
    </citation>
    <scope>NUCLEOTIDE SEQUENCE</scope>
</reference>
<dbReference type="AlphaFoldDB" id="W5JQS7"/>
<evidence type="ECO:0000256" key="3">
    <source>
        <dbReference type="ARBA" id="ARBA00023242"/>
    </source>
</evidence>
<dbReference type="GO" id="GO:0031048">
    <property type="term" value="P:regulatory ncRNA-mediated heterochromatin formation"/>
    <property type="evidence" value="ECO:0007669"/>
    <property type="project" value="TreeGrafter"/>
</dbReference>
<dbReference type="EnsemblMetazoa" id="ADAC003123-RA">
    <property type="protein sequence ID" value="ADAC003123-PA"/>
    <property type="gene ID" value="ADAC003123"/>
</dbReference>
<comment type="similarity">
    <text evidence="2">Belongs to the NRDE2 family.</text>
</comment>
<reference evidence="6" key="4">
    <citation type="submission" date="2015-06" db="UniProtKB">
        <authorList>
            <consortium name="EnsemblMetazoa"/>
        </authorList>
    </citation>
    <scope>IDENTIFICATION</scope>
</reference>
<feature type="compositionally biased region" description="Low complexity" evidence="4">
    <location>
        <begin position="94"/>
        <end position="114"/>
    </location>
</feature>
<accession>W5JQS7</accession>
<evidence type="ECO:0000256" key="1">
    <source>
        <dbReference type="ARBA" id="ARBA00004123"/>
    </source>
</evidence>
<dbReference type="VEuPathDB" id="VectorBase:ADAC003123"/>
<protein>
    <recommendedName>
        <fullName evidence="8">Protein NRDE2 homolog</fullName>
    </recommendedName>
</protein>
<dbReference type="STRING" id="43151.W5JQS7"/>
<evidence type="ECO:0000256" key="4">
    <source>
        <dbReference type="SAM" id="MobiDB-lite"/>
    </source>
</evidence>
<dbReference type="eggNOG" id="KOG1972">
    <property type="taxonomic scope" value="Eukaryota"/>
</dbReference>
<dbReference type="GO" id="GO:1902369">
    <property type="term" value="P:negative regulation of RNA catabolic process"/>
    <property type="evidence" value="ECO:0007669"/>
    <property type="project" value="TreeGrafter"/>
</dbReference>
<keyword evidence="3" id="KW-0539">Nucleus</keyword>
<reference evidence="5" key="2">
    <citation type="submission" date="2010-05" db="EMBL/GenBank/DDBJ databases">
        <authorList>
            <person name="Almeida L.G."/>
            <person name="Nicolas M.F."/>
            <person name="Souza R.C."/>
            <person name="Vasconcelos A.T.R."/>
        </authorList>
    </citation>
    <scope>NUCLEOTIDE SEQUENCE</scope>
</reference>
<feature type="compositionally biased region" description="Basic residues" evidence="4">
    <location>
        <begin position="72"/>
        <end position="90"/>
    </location>
</feature>
<name>W5JQS7_ANODA</name>
<feature type="region of interest" description="Disordered" evidence="4">
    <location>
        <begin position="182"/>
        <end position="207"/>
    </location>
</feature>
<dbReference type="Proteomes" id="UP000000673">
    <property type="component" value="Unassembled WGS sequence"/>
</dbReference>
<dbReference type="OMA" id="RRNSLYW"/>